<dbReference type="GO" id="GO:0016887">
    <property type="term" value="F:ATP hydrolysis activity"/>
    <property type="evidence" value="ECO:0007669"/>
    <property type="project" value="TreeGrafter"/>
</dbReference>
<dbReference type="GO" id="GO:0005829">
    <property type="term" value="C:cytosol"/>
    <property type="evidence" value="ECO:0007669"/>
    <property type="project" value="TreeGrafter"/>
</dbReference>
<dbReference type="Gene3D" id="3.40.50.2300">
    <property type="match status" value="1"/>
</dbReference>
<keyword evidence="2" id="KW-0067">ATP-binding</keyword>
<dbReference type="GO" id="GO:0051782">
    <property type="term" value="P:negative regulation of cell division"/>
    <property type="evidence" value="ECO:0007669"/>
    <property type="project" value="TreeGrafter"/>
</dbReference>
<proteinExistence type="predicted"/>
<keyword evidence="1" id="KW-0547">Nucleotide-binding</keyword>
<evidence type="ECO:0000256" key="2">
    <source>
        <dbReference type="ARBA" id="ARBA00022840"/>
    </source>
</evidence>
<dbReference type="AlphaFoldDB" id="A0A382LY36"/>
<name>A0A382LY36_9ZZZZ</name>
<evidence type="ECO:0000313" key="4">
    <source>
        <dbReference type="EMBL" id="SVC41443.1"/>
    </source>
</evidence>
<feature type="non-terminal residue" evidence="4">
    <location>
        <position position="265"/>
    </location>
</feature>
<dbReference type="GO" id="GO:0005524">
    <property type="term" value="F:ATP binding"/>
    <property type="evidence" value="ECO:0007669"/>
    <property type="project" value="UniProtKB-KW"/>
</dbReference>
<dbReference type="PANTHER" id="PTHR43384:SF6">
    <property type="entry name" value="SEPTUM SITE-DETERMINING PROTEIN MIND HOMOLOG, CHLOROPLASTIC"/>
    <property type="match status" value="1"/>
</dbReference>
<dbReference type="EMBL" id="UINC01089939">
    <property type="protein sequence ID" value="SVC41443.1"/>
    <property type="molecule type" value="Genomic_DNA"/>
</dbReference>
<feature type="domain" description="AAA" evidence="3">
    <location>
        <begin position="118"/>
        <end position="263"/>
    </location>
</feature>
<dbReference type="SUPFAM" id="SSF52540">
    <property type="entry name" value="P-loop containing nucleoside triphosphate hydrolases"/>
    <property type="match status" value="1"/>
</dbReference>
<dbReference type="GO" id="GO:0009898">
    <property type="term" value="C:cytoplasmic side of plasma membrane"/>
    <property type="evidence" value="ECO:0007669"/>
    <property type="project" value="TreeGrafter"/>
</dbReference>
<protein>
    <recommendedName>
        <fullName evidence="3">AAA domain-containing protein</fullName>
    </recommendedName>
</protein>
<dbReference type="InterPro" id="IPR027417">
    <property type="entry name" value="P-loop_NTPase"/>
</dbReference>
<dbReference type="InterPro" id="IPR050625">
    <property type="entry name" value="ParA/MinD_ATPase"/>
</dbReference>
<gene>
    <name evidence="4" type="ORF">METZ01_LOCUS294297</name>
</gene>
<dbReference type="Pfam" id="PF13614">
    <property type="entry name" value="AAA_31"/>
    <property type="match status" value="1"/>
</dbReference>
<accession>A0A382LY36</accession>
<dbReference type="PANTHER" id="PTHR43384">
    <property type="entry name" value="SEPTUM SITE-DETERMINING PROTEIN MIND HOMOLOG, CHLOROPLASTIC-RELATED"/>
    <property type="match status" value="1"/>
</dbReference>
<dbReference type="InterPro" id="IPR025669">
    <property type="entry name" value="AAA_dom"/>
</dbReference>
<evidence type="ECO:0000256" key="1">
    <source>
        <dbReference type="ARBA" id="ARBA00022741"/>
    </source>
</evidence>
<sequence>VLESLRADPKLRRCKINFQPGSIQQAATHLGSVGEPDLILVESEQLGSDLDKELQDLSANCSPDTRVMLFGPNNDISLYKKLISIGITDYFTMESTAAQVLTSIEQTFLDVDIASQARVIAFVAANGGAGSSVIAANTAYCLAQQQQQPVTLVDLDLPFGTAGLEFDIESKQSVSDALAQPERLDETLLERFMVSQDEYLSILPSGANLGSPDEVSSDALESLISLLKQMNSYVVLDLPRTWRPWVQETLLDCDEVIVIAQPELA</sequence>
<dbReference type="Gene3D" id="3.40.50.300">
    <property type="entry name" value="P-loop containing nucleotide triphosphate hydrolases"/>
    <property type="match status" value="1"/>
</dbReference>
<reference evidence="4" key="1">
    <citation type="submission" date="2018-05" db="EMBL/GenBank/DDBJ databases">
        <authorList>
            <person name="Lanie J.A."/>
            <person name="Ng W.-L."/>
            <person name="Kazmierczak K.M."/>
            <person name="Andrzejewski T.M."/>
            <person name="Davidsen T.M."/>
            <person name="Wayne K.J."/>
            <person name="Tettelin H."/>
            <person name="Glass J.I."/>
            <person name="Rusch D."/>
            <person name="Podicherti R."/>
            <person name="Tsui H.-C.T."/>
            <person name="Winkler M.E."/>
        </authorList>
    </citation>
    <scope>NUCLEOTIDE SEQUENCE</scope>
</reference>
<evidence type="ECO:0000259" key="3">
    <source>
        <dbReference type="Pfam" id="PF13614"/>
    </source>
</evidence>
<feature type="non-terminal residue" evidence="4">
    <location>
        <position position="1"/>
    </location>
</feature>
<organism evidence="4">
    <name type="scientific">marine metagenome</name>
    <dbReference type="NCBI Taxonomy" id="408172"/>
    <lineage>
        <taxon>unclassified sequences</taxon>
        <taxon>metagenomes</taxon>
        <taxon>ecological metagenomes</taxon>
    </lineage>
</organism>